<evidence type="ECO:0000313" key="1">
    <source>
        <dbReference type="Proteomes" id="UP000050640"/>
    </source>
</evidence>
<keyword evidence="1" id="KW-1185">Reference proteome</keyword>
<evidence type="ECO:0000313" key="2">
    <source>
        <dbReference type="WBParaSite" id="EEL_0000210601-mRNA-1"/>
    </source>
</evidence>
<organism evidence="1 2">
    <name type="scientific">Elaeophora elaphi</name>
    <dbReference type="NCBI Taxonomy" id="1147741"/>
    <lineage>
        <taxon>Eukaryota</taxon>
        <taxon>Metazoa</taxon>
        <taxon>Ecdysozoa</taxon>
        <taxon>Nematoda</taxon>
        <taxon>Chromadorea</taxon>
        <taxon>Rhabditida</taxon>
        <taxon>Spirurina</taxon>
        <taxon>Spiruromorpha</taxon>
        <taxon>Filarioidea</taxon>
        <taxon>Onchocercidae</taxon>
        <taxon>Elaeophora</taxon>
    </lineage>
</organism>
<proteinExistence type="predicted"/>
<dbReference type="WBParaSite" id="EEL_0000210601-mRNA-1">
    <property type="protein sequence ID" value="EEL_0000210601-mRNA-1"/>
    <property type="gene ID" value="EEL_0000210601"/>
</dbReference>
<sequence length="89" mass="10715">MKFCIVKNQSSRDRSTRDQPNDHDCTILLPRLLFCQSIRRVNCVIGRTERREVAYIAREPSGQVYRRLCHLFRTKSSHQVWTFHFFLMN</sequence>
<accession>A0A0R3RKU7</accession>
<reference evidence="2" key="1">
    <citation type="submission" date="2017-02" db="UniProtKB">
        <authorList>
            <consortium name="WormBaseParasite"/>
        </authorList>
    </citation>
    <scope>IDENTIFICATION</scope>
</reference>
<dbReference type="AlphaFoldDB" id="A0A0R3RKU7"/>
<dbReference type="Proteomes" id="UP000050640">
    <property type="component" value="Unplaced"/>
</dbReference>
<name>A0A0R3RKU7_9BILA</name>
<protein>
    <submittedName>
        <fullName evidence="2">PID domain-containing protein</fullName>
    </submittedName>
</protein>
<dbReference type="SUPFAM" id="SSF50729">
    <property type="entry name" value="PH domain-like"/>
    <property type="match status" value="1"/>
</dbReference>